<feature type="transmembrane region" description="Helical" evidence="7">
    <location>
        <begin position="513"/>
        <end position="536"/>
    </location>
</feature>
<dbReference type="PANTHER" id="PTHR11654">
    <property type="entry name" value="OLIGOPEPTIDE TRANSPORTER-RELATED"/>
    <property type="match status" value="1"/>
</dbReference>
<evidence type="ECO:0000256" key="4">
    <source>
        <dbReference type="ARBA" id="ARBA00022989"/>
    </source>
</evidence>
<evidence type="ECO:0000256" key="2">
    <source>
        <dbReference type="ARBA" id="ARBA00005982"/>
    </source>
</evidence>
<evidence type="ECO:0000313" key="8">
    <source>
        <dbReference type="EMBL" id="KAJ3174977.1"/>
    </source>
</evidence>
<evidence type="ECO:0000313" key="9">
    <source>
        <dbReference type="Proteomes" id="UP001212152"/>
    </source>
</evidence>
<proteinExistence type="inferred from homology"/>
<feature type="transmembrane region" description="Helical" evidence="7">
    <location>
        <begin position="129"/>
        <end position="149"/>
    </location>
</feature>
<protein>
    <submittedName>
        <fullName evidence="8">Peptide transporter ptr2</fullName>
    </submittedName>
</protein>
<sequence length="612" mass="67184">MASSPATTNPVAAQPSQLTLAEKNPDEHIMRVPTEDGFLKTTLPRIAGVVPVAAFFIVINEFCERFAYYGGSGVFQNYVSARRPQKPGSLGHPQSDATALSNFFTFFAYATPLLGAVVADQYLGKFKTILYFSMIYLAGFLLLTITSIPTGHDDIGLAIYSGAAFPGYVISLIVIGVGTGGIKSVVSPMCADQVPQQVYTVTKNGKQYIVDPDLTVQHLYNWFYWSINVGAMIGQYVCTRLETNDGGAFWQAFLLPTCMFVLSIAIFLLGYKRYVHVPPGGSVILEAWRCMRYGQIRRKADPAAVQVPAGTNFGFLEWSKPIPGESPEESGKRTWSDKFPQELRQTLKACSIFPLMSIYWVCYSQITNNLVSQAGQMNCAWNGKDGSAMPNDLVSILDPIALVLLIPIFDAGVYPFLTRHKIEFGYIKRITLGFLLGALAMAYAAITQQLIYNRGPNFDYSNFDPDTAAQAYNDISVYVQFPAYVLIALSEIFASIGSLEYSYTHAPKNMKCFVSALALLPNAVSSLIGLFLSPAAKDPSLTWMYAGTGIAAFFSSILFWFMFRRFDDEDRVLKANAVANENGGGSIADGDAPYNNKAAEAMAEAEDRVHVR</sequence>
<dbReference type="Gene3D" id="1.20.1250.20">
    <property type="entry name" value="MFS general substrate transporter like domains"/>
    <property type="match status" value="1"/>
</dbReference>
<dbReference type="InterPro" id="IPR036259">
    <property type="entry name" value="MFS_trans_sf"/>
</dbReference>
<dbReference type="GO" id="GO:0016020">
    <property type="term" value="C:membrane"/>
    <property type="evidence" value="ECO:0007669"/>
    <property type="project" value="UniProtKB-SubCell"/>
</dbReference>
<dbReference type="PROSITE" id="PS01022">
    <property type="entry name" value="PTR2_1"/>
    <property type="match status" value="1"/>
</dbReference>
<accession>A0AAD5XNB6</accession>
<keyword evidence="6" id="KW-0813">Transport</keyword>
<keyword evidence="3 6" id="KW-0812">Transmembrane</keyword>
<evidence type="ECO:0000256" key="6">
    <source>
        <dbReference type="RuleBase" id="RU003755"/>
    </source>
</evidence>
<evidence type="ECO:0000256" key="1">
    <source>
        <dbReference type="ARBA" id="ARBA00004141"/>
    </source>
</evidence>
<keyword evidence="9" id="KW-1185">Reference proteome</keyword>
<gene>
    <name evidence="8" type="primary">PTR2</name>
    <name evidence="8" type="ORF">HDU87_006511</name>
</gene>
<keyword evidence="4 7" id="KW-1133">Transmembrane helix</keyword>
<feature type="transmembrane region" description="Helical" evidence="7">
    <location>
        <begin position="99"/>
        <end position="117"/>
    </location>
</feature>
<dbReference type="EMBL" id="JADGJQ010000057">
    <property type="protein sequence ID" value="KAJ3174977.1"/>
    <property type="molecule type" value="Genomic_DNA"/>
</dbReference>
<feature type="transmembrane region" description="Helical" evidence="7">
    <location>
        <begin position="542"/>
        <end position="563"/>
    </location>
</feature>
<comment type="similarity">
    <text evidence="2 6">Belongs to the major facilitator superfamily. Proton-dependent oligopeptide transporter (POT/PTR) (TC 2.A.17) family.</text>
</comment>
<feature type="transmembrane region" description="Helical" evidence="7">
    <location>
        <begin position="399"/>
        <end position="418"/>
    </location>
</feature>
<dbReference type="GO" id="GO:0006857">
    <property type="term" value="P:oligopeptide transport"/>
    <property type="evidence" value="ECO:0007669"/>
    <property type="project" value="InterPro"/>
</dbReference>
<name>A0AAD5XNB6_9FUNG</name>
<reference evidence="8" key="1">
    <citation type="submission" date="2020-05" db="EMBL/GenBank/DDBJ databases">
        <title>Phylogenomic resolution of chytrid fungi.</title>
        <authorList>
            <person name="Stajich J.E."/>
            <person name="Amses K."/>
            <person name="Simmons R."/>
            <person name="Seto K."/>
            <person name="Myers J."/>
            <person name="Bonds A."/>
            <person name="Quandt C.A."/>
            <person name="Barry K."/>
            <person name="Liu P."/>
            <person name="Grigoriev I."/>
            <person name="Longcore J.E."/>
            <person name="James T.Y."/>
        </authorList>
    </citation>
    <scope>NUCLEOTIDE SEQUENCE</scope>
    <source>
        <strain evidence="8">JEL0379</strain>
    </source>
</reference>
<evidence type="ECO:0000256" key="3">
    <source>
        <dbReference type="ARBA" id="ARBA00022692"/>
    </source>
</evidence>
<feature type="transmembrane region" description="Helical" evidence="7">
    <location>
        <begin position="249"/>
        <end position="271"/>
    </location>
</feature>
<dbReference type="InterPro" id="IPR000109">
    <property type="entry name" value="POT_fam"/>
</dbReference>
<organism evidence="8 9">
    <name type="scientific">Geranomyces variabilis</name>
    <dbReference type="NCBI Taxonomy" id="109894"/>
    <lineage>
        <taxon>Eukaryota</taxon>
        <taxon>Fungi</taxon>
        <taxon>Fungi incertae sedis</taxon>
        <taxon>Chytridiomycota</taxon>
        <taxon>Chytridiomycota incertae sedis</taxon>
        <taxon>Chytridiomycetes</taxon>
        <taxon>Spizellomycetales</taxon>
        <taxon>Powellomycetaceae</taxon>
        <taxon>Geranomyces</taxon>
    </lineage>
</organism>
<dbReference type="GO" id="GO:0022857">
    <property type="term" value="F:transmembrane transporter activity"/>
    <property type="evidence" value="ECO:0007669"/>
    <property type="project" value="InterPro"/>
</dbReference>
<feature type="transmembrane region" description="Helical" evidence="7">
    <location>
        <begin position="430"/>
        <end position="452"/>
    </location>
</feature>
<dbReference type="PROSITE" id="PS01023">
    <property type="entry name" value="PTR2_2"/>
    <property type="match status" value="1"/>
</dbReference>
<feature type="transmembrane region" description="Helical" evidence="7">
    <location>
        <begin position="155"/>
        <end position="177"/>
    </location>
</feature>
<dbReference type="Proteomes" id="UP001212152">
    <property type="component" value="Unassembled WGS sequence"/>
</dbReference>
<dbReference type="SUPFAM" id="SSF103473">
    <property type="entry name" value="MFS general substrate transporter"/>
    <property type="match status" value="1"/>
</dbReference>
<dbReference type="AlphaFoldDB" id="A0AAD5XNB6"/>
<dbReference type="Pfam" id="PF00854">
    <property type="entry name" value="PTR2"/>
    <property type="match status" value="1"/>
</dbReference>
<keyword evidence="5 7" id="KW-0472">Membrane</keyword>
<comment type="caution">
    <text evidence="8">The sequence shown here is derived from an EMBL/GenBank/DDBJ whole genome shotgun (WGS) entry which is preliminary data.</text>
</comment>
<comment type="subcellular location">
    <subcellularLocation>
        <location evidence="1 6">Membrane</location>
        <topology evidence="1 6">Multi-pass membrane protein</topology>
    </subcellularLocation>
</comment>
<evidence type="ECO:0000256" key="7">
    <source>
        <dbReference type="SAM" id="Phobius"/>
    </source>
</evidence>
<feature type="transmembrane region" description="Helical" evidence="7">
    <location>
        <begin position="481"/>
        <end position="501"/>
    </location>
</feature>
<evidence type="ECO:0000256" key="5">
    <source>
        <dbReference type="ARBA" id="ARBA00023136"/>
    </source>
</evidence>
<dbReference type="InterPro" id="IPR018456">
    <property type="entry name" value="PTR2_symporter_CS"/>
</dbReference>